<dbReference type="InterPro" id="IPR050913">
    <property type="entry name" value="AP2/ERF_ERF"/>
</dbReference>
<keyword evidence="2" id="KW-0805">Transcription regulation</keyword>
<keyword evidence="3" id="KW-0238">DNA-binding</keyword>
<evidence type="ECO:0000256" key="4">
    <source>
        <dbReference type="ARBA" id="ARBA00023163"/>
    </source>
</evidence>
<feature type="region of interest" description="Disordered" evidence="6">
    <location>
        <begin position="36"/>
        <end position="112"/>
    </location>
</feature>
<evidence type="ECO:0000256" key="1">
    <source>
        <dbReference type="ARBA" id="ARBA00004123"/>
    </source>
</evidence>
<dbReference type="PANTHER" id="PTHR31194">
    <property type="entry name" value="SHN SHINE , DNA BINDING / TRANSCRIPTION FACTOR"/>
    <property type="match status" value="1"/>
</dbReference>
<keyword evidence="9" id="KW-1185">Reference proteome</keyword>
<sequence>MPEPRRQPMIQDMPFKRAKEICSDFKMRKIRVICYDPEATDSSSSEDEGGISKREKRGKRIVREINLPVAGSPQSNAIETESSCQDSNNGGKNPKKRFLRKPPSSKYRGVRQRKWGKWAAEIRDPFRGVRVWLGTYNTPEEAAKAYESKRLEFEAMAASANKSQNVSSSVAVSQSQSHNPAVSDDSDSLLSHTSPSSVLELETSTSHYNGGGHGTDTTKEGVGTNLIHANGAEQQKPISDFAEEPLMAPPIGQELNMEAEFESFFDDNNWGRILDDFNCLDDLRIFGFDNEEPSDLPDFDFDLGNDEFAWMDEPLNISCP</sequence>
<protein>
    <recommendedName>
        <fullName evidence="7">AP2/ERF domain-containing protein</fullName>
    </recommendedName>
</protein>
<comment type="subcellular location">
    <subcellularLocation>
        <location evidence="1">Nucleus</location>
    </subcellularLocation>
</comment>
<keyword evidence="4" id="KW-0804">Transcription</keyword>
<feature type="region of interest" description="Disordered" evidence="6">
    <location>
        <begin position="162"/>
        <end position="196"/>
    </location>
</feature>
<dbReference type="SUPFAM" id="SSF54171">
    <property type="entry name" value="DNA-binding domain"/>
    <property type="match status" value="1"/>
</dbReference>
<dbReference type="Gene3D" id="3.30.730.10">
    <property type="entry name" value="AP2/ERF domain"/>
    <property type="match status" value="1"/>
</dbReference>
<dbReference type="Proteomes" id="UP001227230">
    <property type="component" value="Chromosome 1"/>
</dbReference>
<feature type="region of interest" description="Disordered" evidence="6">
    <location>
        <begin position="203"/>
        <end position="222"/>
    </location>
</feature>
<keyword evidence="5" id="KW-0539">Nucleus</keyword>
<dbReference type="CDD" id="cd00018">
    <property type="entry name" value="AP2"/>
    <property type="match status" value="1"/>
</dbReference>
<dbReference type="InterPro" id="IPR016177">
    <property type="entry name" value="DNA-bd_dom_sf"/>
</dbReference>
<evidence type="ECO:0000313" key="8">
    <source>
        <dbReference type="EMBL" id="WJZ80343.1"/>
    </source>
</evidence>
<feature type="compositionally biased region" description="Polar residues" evidence="6">
    <location>
        <begin position="72"/>
        <end position="91"/>
    </location>
</feature>
<dbReference type="PRINTS" id="PR00367">
    <property type="entry name" value="ETHRSPELEMNT"/>
</dbReference>
<evidence type="ECO:0000256" key="6">
    <source>
        <dbReference type="SAM" id="MobiDB-lite"/>
    </source>
</evidence>
<feature type="domain" description="AP2/ERF" evidence="7">
    <location>
        <begin position="106"/>
        <end position="163"/>
    </location>
</feature>
<reference evidence="8 9" key="1">
    <citation type="journal article" date="2023" name="Hortic Res">
        <title>The complete reference genome for grapevine (Vitis vinifera L.) genetics and breeding.</title>
        <authorList>
            <person name="Shi X."/>
            <person name="Cao S."/>
            <person name="Wang X."/>
            <person name="Huang S."/>
            <person name="Wang Y."/>
            <person name="Liu Z."/>
            <person name="Liu W."/>
            <person name="Leng X."/>
            <person name="Peng Y."/>
            <person name="Wang N."/>
            <person name="Wang Y."/>
            <person name="Ma Z."/>
            <person name="Xu X."/>
            <person name="Zhang F."/>
            <person name="Xue H."/>
            <person name="Zhong H."/>
            <person name="Wang Y."/>
            <person name="Zhang K."/>
            <person name="Velt A."/>
            <person name="Avia K."/>
            <person name="Holtgrawe D."/>
            <person name="Grimplet J."/>
            <person name="Matus J.T."/>
            <person name="Ware D."/>
            <person name="Wu X."/>
            <person name="Wang H."/>
            <person name="Liu C."/>
            <person name="Fang Y."/>
            <person name="Rustenholz C."/>
            <person name="Cheng Z."/>
            <person name="Xiao H."/>
            <person name="Zhou Y."/>
        </authorList>
    </citation>
    <scope>NUCLEOTIDE SEQUENCE [LARGE SCALE GENOMIC DNA]</scope>
    <source>
        <strain evidence="9">cv. Pinot noir / PN40024</strain>
        <tissue evidence="8">Leaf</tissue>
    </source>
</reference>
<evidence type="ECO:0000313" key="9">
    <source>
        <dbReference type="Proteomes" id="UP001227230"/>
    </source>
</evidence>
<evidence type="ECO:0000259" key="7">
    <source>
        <dbReference type="PROSITE" id="PS51032"/>
    </source>
</evidence>
<dbReference type="Pfam" id="PF00847">
    <property type="entry name" value="AP2"/>
    <property type="match status" value="1"/>
</dbReference>
<evidence type="ECO:0000256" key="5">
    <source>
        <dbReference type="ARBA" id="ARBA00023242"/>
    </source>
</evidence>
<accession>A0ABY9BC30</accession>
<dbReference type="PANTHER" id="PTHR31194:SF62">
    <property type="entry name" value="ETHYLENE-RESPONSIVE TRANSCRIPTION FACTOR ERF118"/>
    <property type="match status" value="1"/>
</dbReference>
<dbReference type="SMART" id="SM00380">
    <property type="entry name" value="AP2"/>
    <property type="match status" value="1"/>
</dbReference>
<dbReference type="EMBL" id="CP126648">
    <property type="protein sequence ID" value="WJZ80343.1"/>
    <property type="molecule type" value="Genomic_DNA"/>
</dbReference>
<evidence type="ECO:0000256" key="2">
    <source>
        <dbReference type="ARBA" id="ARBA00023015"/>
    </source>
</evidence>
<feature type="compositionally biased region" description="Low complexity" evidence="6">
    <location>
        <begin position="162"/>
        <end position="179"/>
    </location>
</feature>
<dbReference type="PROSITE" id="PS51032">
    <property type="entry name" value="AP2_ERF"/>
    <property type="match status" value="1"/>
</dbReference>
<proteinExistence type="predicted"/>
<evidence type="ECO:0000256" key="3">
    <source>
        <dbReference type="ARBA" id="ARBA00023125"/>
    </source>
</evidence>
<gene>
    <name evidence="8" type="ORF">VitviT2T_000273</name>
</gene>
<name>A0ABY9BC30_VITVI</name>
<organism evidence="8 9">
    <name type="scientific">Vitis vinifera</name>
    <name type="common">Grape</name>
    <dbReference type="NCBI Taxonomy" id="29760"/>
    <lineage>
        <taxon>Eukaryota</taxon>
        <taxon>Viridiplantae</taxon>
        <taxon>Streptophyta</taxon>
        <taxon>Embryophyta</taxon>
        <taxon>Tracheophyta</taxon>
        <taxon>Spermatophyta</taxon>
        <taxon>Magnoliopsida</taxon>
        <taxon>eudicotyledons</taxon>
        <taxon>Gunneridae</taxon>
        <taxon>Pentapetalae</taxon>
        <taxon>rosids</taxon>
        <taxon>Vitales</taxon>
        <taxon>Vitaceae</taxon>
        <taxon>Viteae</taxon>
        <taxon>Vitis</taxon>
    </lineage>
</organism>
<dbReference type="InterPro" id="IPR036955">
    <property type="entry name" value="AP2/ERF_dom_sf"/>
</dbReference>
<dbReference type="InterPro" id="IPR001471">
    <property type="entry name" value="AP2/ERF_dom"/>
</dbReference>